<dbReference type="Pfam" id="PF00583">
    <property type="entry name" value="Acetyltransf_1"/>
    <property type="match status" value="1"/>
</dbReference>
<proteinExistence type="predicted"/>
<dbReference type="STRING" id="1752398.A8M32_23365"/>
<comment type="caution">
    <text evidence="1">The sequence shown here is derived from an EMBL/GenBank/DDBJ whole genome shotgun (WGS) entry which is preliminary data.</text>
</comment>
<dbReference type="InterPro" id="IPR016181">
    <property type="entry name" value="Acyl_CoA_acyltransferase"/>
</dbReference>
<accession>A0A1E3V6U9</accession>
<gene>
    <name evidence="1" type="ORF">A8M32_23365</name>
</gene>
<organism evidence="1 2">
    <name type="scientific">Sinorhizobium alkalisoli</name>
    <dbReference type="NCBI Taxonomy" id="1752398"/>
    <lineage>
        <taxon>Bacteria</taxon>
        <taxon>Pseudomonadati</taxon>
        <taxon>Pseudomonadota</taxon>
        <taxon>Alphaproteobacteria</taxon>
        <taxon>Hyphomicrobiales</taxon>
        <taxon>Rhizobiaceae</taxon>
        <taxon>Sinorhizobium/Ensifer group</taxon>
        <taxon>Sinorhizobium</taxon>
    </lineage>
</organism>
<dbReference type="RefSeq" id="WP_069460764.1">
    <property type="nucleotide sequence ID" value="NZ_CP034909.1"/>
</dbReference>
<name>A0A1E3V6U9_9HYPH</name>
<dbReference type="GO" id="GO:0016747">
    <property type="term" value="F:acyltransferase activity, transferring groups other than amino-acyl groups"/>
    <property type="evidence" value="ECO:0007669"/>
    <property type="project" value="InterPro"/>
</dbReference>
<dbReference type="PROSITE" id="PS51186">
    <property type="entry name" value="GNAT"/>
    <property type="match status" value="1"/>
</dbReference>
<dbReference type="Gene3D" id="3.40.630.30">
    <property type="match status" value="1"/>
</dbReference>
<sequence>MDVALQFAPATADRWPDFERLFGPQGAFCGCWCVALRLPHAVRMRMSAGERKDAMRRRIEARPPPGLLGYHVGEPVAWVQVGPRSDVPQFNSPRTVSRPLQASEAQDESVWALSCFFLSSPLRGKGLSHRMLTAAIAHARAAGARYLDACPIDHAKQSKSVALCIGSTTIFDAAGFEIVARRKDGRPLMRLELRQ</sequence>
<dbReference type="EMBL" id="LYBW01000062">
    <property type="protein sequence ID" value="ODR89372.1"/>
    <property type="molecule type" value="Genomic_DNA"/>
</dbReference>
<dbReference type="OrthoDB" id="8894819at2"/>
<evidence type="ECO:0000313" key="2">
    <source>
        <dbReference type="Proteomes" id="UP000094342"/>
    </source>
</evidence>
<reference evidence="2" key="1">
    <citation type="submission" date="2016-05" db="EMBL/GenBank/DDBJ databases">
        <authorList>
            <person name="Li Y."/>
        </authorList>
    </citation>
    <scope>NUCLEOTIDE SEQUENCE [LARGE SCALE GENOMIC DNA]</scope>
    <source>
        <strain evidence="2">YIC4027</strain>
    </source>
</reference>
<keyword evidence="2" id="KW-1185">Reference proteome</keyword>
<keyword evidence="1" id="KW-0808">Transferase</keyword>
<dbReference type="InterPro" id="IPR000182">
    <property type="entry name" value="GNAT_dom"/>
</dbReference>
<dbReference type="Proteomes" id="UP000094342">
    <property type="component" value="Unassembled WGS sequence"/>
</dbReference>
<evidence type="ECO:0000313" key="1">
    <source>
        <dbReference type="EMBL" id="ODR89372.1"/>
    </source>
</evidence>
<protein>
    <submittedName>
        <fullName evidence="1">Acetyltransferase</fullName>
    </submittedName>
</protein>
<dbReference type="AlphaFoldDB" id="A0A1E3V6U9"/>
<dbReference type="SUPFAM" id="SSF55729">
    <property type="entry name" value="Acyl-CoA N-acyltransferases (Nat)"/>
    <property type="match status" value="1"/>
</dbReference>